<protein>
    <recommendedName>
        <fullName evidence="2">Regulatory protein zeste</fullName>
    </recommendedName>
</protein>
<comment type="function">
    <text evidence="5">Involved in transvection phenomena (= synapsis-dependent gene expression), where the synaptic pairing of chromosomes carrying genes with which zeste interacts influences the expression of these genes. Zeste binds to DNA and stimulates transcription from a nearby promoter.</text>
</comment>
<dbReference type="EMBL" id="JANEYF010001448">
    <property type="protein sequence ID" value="KAJ8964074.1"/>
    <property type="molecule type" value="Genomic_DNA"/>
</dbReference>
<evidence type="ECO:0000256" key="5">
    <source>
        <dbReference type="ARBA" id="ARBA00025466"/>
    </source>
</evidence>
<dbReference type="InterPro" id="IPR028002">
    <property type="entry name" value="Myb_DNA-bind_5"/>
</dbReference>
<evidence type="ECO:0000313" key="7">
    <source>
        <dbReference type="EMBL" id="KAJ8964074.1"/>
    </source>
</evidence>
<feature type="domain" description="Myb/SANT-like DNA-binding" evidence="6">
    <location>
        <begin position="7"/>
        <end position="59"/>
    </location>
</feature>
<evidence type="ECO:0000256" key="2">
    <source>
        <dbReference type="ARBA" id="ARBA00016807"/>
    </source>
</evidence>
<name>A0AAV8ZKH1_9CUCU</name>
<sequence length="87" mass="10063">MRDSHWDIILEYMEAHNELATGKFIGAAGRQNNKKLWQSLTAKLNSLGYGSKSTEKWQKVSICSIIHMFLSPIQYNLMISLEYQMHS</sequence>
<reference evidence="7" key="1">
    <citation type="journal article" date="2023" name="Insect Mol. Biol.">
        <title>Genome sequencing provides insights into the evolution of gene families encoding plant cell wall-degrading enzymes in longhorned beetles.</title>
        <authorList>
            <person name="Shin N.R."/>
            <person name="Okamura Y."/>
            <person name="Kirsch R."/>
            <person name="Pauchet Y."/>
        </authorList>
    </citation>
    <scope>NUCLEOTIDE SEQUENCE</scope>
    <source>
        <strain evidence="7">RBIC_L_NR</strain>
    </source>
</reference>
<accession>A0AAV8ZKH1</accession>
<gene>
    <name evidence="7" type="ORF">NQ314_005157</name>
</gene>
<evidence type="ECO:0000256" key="4">
    <source>
        <dbReference type="ARBA" id="ARBA00023163"/>
    </source>
</evidence>
<comment type="caution">
    <text evidence="7">The sequence shown here is derived from an EMBL/GenBank/DDBJ whole genome shotgun (WGS) entry which is preliminary data.</text>
</comment>
<organism evidence="7 8">
    <name type="scientific">Rhamnusium bicolor</name>
    <dbReference type="NCBI Taxonomy" id="1586634"/>
    <lineage>
        <taxon>Eukaryota</taxon>
        <taxon>Metazoa</taxon>
        <taxon>Ecdysozoa</taxon>
        <taxon>Arthropoda</taxon>
        <taxon>Hexapoda</taxon>
        <taxon>Insecta</taxon>
        <taxon>Pterygota</taxon>
        <taxon>Neoptera</taxon>
        <taxon>Endopterygota</taxon>
        <taxon>Coleoptera</taxon>
        <taxon>Polyphaga</taxon>
        <taxon>Cucujiformia</taxon>
        <taxon>Chrysomeloidea</taxon>
        <taxon>Cerambycidae</taxon>
        <taxon>Lepturinae</taxon>
        <taxon>Rhagiini</taxon>
        <taxon>Rhamnusium</taxon>
    </lineage>
</organism>
<dbReference type="Proteomes" id="UP001162156">
    <property type="component" value="Unassembled WGS sequence"/>
</dbReference>
<keyword evidence="4" id="KW-0804">Transcription</keyword>
<keyword evidence="8" id="KW-1185">Reference proteome</keyword>
<evidence type="ECO:0000256" key="3">
    <source>
        <dbReference type="ARBA" id="ARBA00023015"/>
    </source>
</evidence>
<keyword evidence="3" id="KW-0805">Transcription regulation</keyword>
<dbReference type="Pfam" id="PF13873">
    <property type="entry name" value="Myb_DNA-bind_5"/>
    <property type="match status" value="1"/>
</dbReference>
<proteinExistence type="predicted"/>
<comment type="subunit">
    <text evidence="1">Self-associates forming complexes of several hundred monomers.</text>
</comment>
<dbReference type="AlphaFoldDB" id="A0AAV8ZKH1"/>
<evidence type="ECO:0000256" key="1">
    <source>
        <dbReference type="ARBA" id="ARBA00011764"/>
    </source>
</evidence>
<evidence type="ECO:0000313" key="8">
    <source>
        <dbReference type="Proteomes" id="UP001162156"/>
    </source>
</evidence>
<evidence type="ECO:0000259" key="6">
    <source>
        <dbReference type="Pfam" id="PF13873"/>
    </source>
</evidence>